<dbReference type="InterPro" id="IPR013783">
    <property type="entry name" value="Ig-like_fold"/>
</dbReference>
<dbReference type="PANTHER" id="PTHR22901:SF0">
    <property type="entry name" value="SIALATE O-ACETYLESTERASE"/>
    <property type="match status" value="1"/>
</dbReference>
<organism evidence="4 5">
    <name type="scientific">Imperialibacter roseus</name>
    <dbReference type="NCBI Taxonomy" id="1324217"/>
    <lineage>
        <taxon>Bacteria</taxon>
        <taxon>Pseudomonadati</taxon>
        <taxon>Bacteroidota</taxon>
        <taxon>Cytophagia</taxon>
        <taxon>Cytophagales</taxon>
        <taxon>Flammeovirgaceae</taxon>
        <taxon>Imperialibacter</taxon>
    </lineage>
</organism>
<accession>A0ABZ0ITI7</accession>
<feature type="domain" description="Sialate O-acetylesterase" evidence="3">
    <location>
        <begin position="118"/>
        <end position="241"/>
    </location>
</feature>
<gene>
    <name evidence="4" type="ORF">RT717_02310</name>
</gene>
<protein>
    <submittedName>
        <fullName evidence="4">Sialate O-acetylesterase</fullName>
    </submittedName>
</protein>
<dbReference type="PANTHER" id="PTHR22901">
    <property type="entry name" value="SIALATE O-ACETYLESTERASE"/>
    <property type="match status" value="1"/>
</dbReference>
<dbReference type="EMBL" id="CP136051">
    <property type="protein sequence ID" value="WOK07454.1"/>
    <property type="molecule type" value="Genomic_DNA"/>
</dbReference>
<keyword evidence="1" id="KW-0378">Hydrolase</keyword>
<dbReference type="InterPro" id="IPR005181">
    <property type="entry name" value="SASA"/>
</dbReference>
<evidence type="ECO:0000259" key="3">
    <source>
        <dbReference type="Pfam" id="PF03629"/>
    </source>
</evidence>
<feature type="domain" description="Sialate O-acetylesterase" evidence="3">
    <location>
        <begin position="424"/>
        <end position="546"/>
    </location>
</feature>
<dbReference type="Pfam" id="PF03629">
    <property type="entry name" value="SASA"/>
    <property type="match status" value="2"/>
</dbReference>
<sequence>MKKETGMLKKHNSLVTVRRLLLLALLIAPLTHGFSQVKLPQIITNGMVLQRDAKLNMWGWASPGEKVTLAFNNKRYKATTSAEGKWQVELPAMKAGGPYRMTISGKNTITLENILLGDVWFCSGQSNMVHQLNIHDVTYADEIANANYPEIRQFLIPTRNSLASPLEDLADGSWSQAVSEEVRPFSAVAYFFAKKIYEKYHVPIGLINASVGGTPIEAWTSEEGFKEFPSILQTIENNKDTAYVNAINRKARPSQPLKQPEDKGLTEPKPWYAVDFVPKNWRTINIPGYWEDQGAKDLNGIVWYRKEIDVPASMADKEAKVFLGRIVDADVLYINGKEVGNKTYQYPQRRYPVPAGLLKAGKNVFVVKVTNYNGKGGFVPDKPYCLFAGTDTVDLKGYWQYKVGVVFEPQPTLPPGISAQNQPTSLFNAMVAPINNYRIKGILWYQGESNAGKPAEYADLLPALIKDWRNQFSYPDAPFIYAQLPNFMDVNYLPSESNWAILRESQLKGLKVPNTAMTVNIDLGEWNDIHPDNKKDVGERMALAALRIAYGEEVVYSGPLYQNYSIEGNKITISFSHTGGGLIADDGEALSEFAIAGEDKKFVWAQAKIEGDKVIVWSDEVTEPKYVRYAWADNPDNPNLYNREGLPASPFRTDQ</sequence>
<dbReference type="SUPFAM" id="SSF49785">
    <property type="entry name" value="Galactose-binding domain-like"/>
    <property type="match status" value="1"/>
</dbReference>
<dbReference type="InterPro" id="IPR008979">
    <property type="entry name" value="Galactose-bd-like_sf"/>
</dbReference>
<name>A0ABZ0ITI7_9BACT</name>
<evidence type="ECO:0000313" key="4">
    <source>
        <dbReference type="EMBL" id="WOK07454.1"/>
    </source>
</evidence>
<reference evidence="4 5" key="1">
    <citation type="journal article" date="2023" name="Microbiol. Resour. Announc.">
        <title>Complete Genome Sequence of Imperialibacter roseus strain P4T.</title>
        <authorList>
            <person name="Tizabi D.R."/>
            <person name="Bachvaroff T."/>
            <person name="Hill R.T."/>
        </authorList>
    </citation>
    <scope>NUCLEOTIDE SEQUENCE [LARGE SCALE GENOMIC DNA]</scope>
    <source>
        <strain evidence="4 5">P4T</strain>
    </source>
</reference>
<dbReference type="Gene3D" id="3.40.50.1110">
    <property type="entry name" value="SGNH hydrolase"/>
    <property type="match status" value="2"/>
</dbReference>
<evidence type="ECO:0000256" key="2">
    <source>
        <dbReference type="SAM" id="MobiDB-lite"/>
    </source>
</evidence>
<dbReference type="SUPFAM" id="SSF52266">
    <property type="entry name" value="SGNH hydrolase"/>
    <property type="match status" value="1"/>
</dbReference>
<dbReference type="Gene3D" id="2.60.40.10">
    <property type="entry name" value="Immunoglobulins"/>
    <property type="match status" value="1"/>
</dbReference>
<feature type="region of interest" description="Disordered" evidence="2">
    <location>
        <begin position="634"/>
        <end position="655"/>
    </location>
</feature>
<dbReference type="Proteomes" id="UP001302349">
    <property type="component" value="Chromosome"/>
</dbReference>
<keyword evidence="5" id="KW-1185">Reference proteome</keyword>
<evidence type="ECO:0000256" key="1">
    <source>
        <dbReference type="ARBA" id="ARBA00022801"/>
    </source>
</evidence>
<dbReference type="InterPro" id="IPR039329">
    <property type="entry name" value="SIAE"/>
</dbReference>
<dbReference type="RefSeq" id="WP_317490132.1">
    <property type="nucleotide sequence ID" value="NZ_CP136051.1"/>
</dbReference>
<proteinExistence type="predicted"/>
<dbReference type="InterPro" id="IPR036514">
    <property type="entry name" value="SGNH_hydro_sf"/>
</dbReference>
<evidence type="ECO:0000313" key="5">
    <source>
        <dbReference type="Proteomes" id="UP001302349"/>
    </source>
</evidence>